<dbReference type="AlphaFoldDB" id="A0A6J4RXD9"/>
<dbReference type="EMBL" id="CADCVX010000048">
    <property type="protein sequence ID" value="CAA9484274.1"/>
    <property type="molecule type" value="Genomic_DNA"/>
</dbReference>
<organism evidence="1">
    <name type="scientific">uncultured Sphingomonadaceae bacterium</name>
    <dbReference type="NCBI Taxonomy" id="169976"/>
    <lineage>
        <taxon>Bacteria</taxon>
        <taxon>Pseudomonadati</taxon>
        <taxon>Pseudomonadota</taxon>
        <taxon>Alphaproteobacteria</taxon>
        <taxon>Sphingomonadales</taxon>
        <taxon>Sphingomonadaceae</taxon>
        <taxon>environmental samples</taxon>
    </lineage>
</organism>
<feature type="non-terminal residue" evidence="1">
    <location>
        <position position="1"/>
    </location>
</feature>
<feature type="non-terminal residue" evidence="1">
    <location>
        <position position="36"/>
    </location>
</feature>
<proteinExistence type="predicted"/>
<protein>
    <submittedName>
        <fullName evidence="1">Uncharacterized protein</fullName>
    </submittedName>
</protein>
<sequence>DPRQTLRWVHDRPGRRPSIQVLPGDEELRKLYTGVV</sequence>
<evidence type="ECO:0000313" key="1">
    <source>
        <dbReference type="EMBL" id="CAA9484274.1"/>
    </source>
</evidence>
<accession>A0A6J4RXD9</accession>
<name>A0A6J4RXD9_9SPHN</name>
<reference evidence="1" key="1">
    <citation type="submission" date="2020-02" db="EMBL/GenBank/DDBJ databases">
        <authorList>
            <person name="Meier V. D."/>
        </authorList>
    </citation>
    <scope>NUCLEOTIDE SEQUENCE</scope>
    <source>
        <strain evidence="1">AVDCRST_MAG91</strain>
    </source>
</reference>
<gene>
    <name evidence="1" type="ORF">AVDCRST_MAG91-184</name>
</gene>